<feature type="domain" description="DUF2207" evidence="4">
    <location>
        <begin position="54"/>
        <end position="241"/>
    </location>
</feature>
<dbReference type="RefSeq" id="WP_344229034.1">
    <property type="nucleotide sequence ID" value="NZ_BAAARI010000012.1"/>
</dbReference>
<dbReference type="Pfam" id="PF20990">
    <property type="entry name" value="DUF2207_C"/>
    <property type="match status" value="1"/>
</dbReference>
<keyword evidence="3" id="KW-0732">Signal</keyword>
<evidence type="ECO:0000259" key="5">
    <source>
        <dbReference type="Pfam" id="PF20990"/>
    </source>
</evidence>
<accession>A0ABN3PDI8</accession>
<feature type="compositionally biased region" description="Gly residues" evidence="1">
    <location>
        <begin position="587"/>
        <end position="606"/>
    </location>
</feature>
<evidence type="ECO:0000313" key="7">
    <source>
        <dbReference type="Proteomes" id="UP001500274"/>
    </source>
</evidence>
<evidence type="ECO:0000256" key="3">
    <source>
        <dbReference type="SAM" id="SignalP"/>
    </source>
</evidence>
<reference evidence="6 7" key="1">
    <citation type="journal article" date="2019" name="Int. J. Syst. Evol. Microbiol.">
        <title>The Global Catalogue of Microorganisms (GCM) 10K type strain sequencing project: providing services to taxonomists for standard genome sequencing and annotation.</title>
        <authorList>
            <consortium name="The Broad Institute Genomics Platform"/>
            <consortium name="The Broad Institute Genome Sequencing Center for Infectious Disease"/>
            <person name="Wu L."/>
            <person name="Ma J."/>
        </authorList>
    </citation>
    <scope>NUCLEOTIDE SEQUENCE [LARGE SCALE GENOMIC DNA]</scope>
    <source>
        <strain evidence="6 7">JCM 16365</strain>
    </source>
</reference>
<feature type="domain" description="Predicted membrane protein YciQ-like C-terminal" evidence="5">
    <location>
        <begin position="296"/>
        <end position="543"/>
    </location>
</feature>
<keyword evidence="2" id="KW-0472">Membrane</keyword>
<evidence type="ECO:0000313" key="6">
    <source>
        <dbReference type="EMBL" id="GAA2580485.1"/>
    </source>
</evidence>
<organism evidence="6 7">
    <name type="scientific">Microbacterium binotii</name>
    <dbReference type="NCBI Taxonomy" id="462710"/>
    <lineage>
        <taxon>Bacteria</taxon>
        <taxon>Bacillati</taxon>
        <taxon>Actinomycetota</taxon>
        <taxon>Actinomycetes</taxon>
        <taxon>Micrococcales</taxon>
        <taxon>Microbacteriaceae</taxon>
        <taxon>Microbacterium</taxon>
    </lineage>
</organism>
<gene>
    <name evidence="6" type="ORF">GCM10009862_19600</name>
</gene>
<dbReference type="EMBL" id="BAAARI010000012">
    <property type="protein sequence ID" value="GAA2580485.1"/>
    <property type="molecule type" value="Genomic_DNA"/>
</dbReference>
<feature type="transmembrane region" description="Helical" evidence="2">
    <location>
        <begin position="258"/>
        <end position="280"/>
    </location>
</feature>
<dbReference type="Pfam" id="PF09972">
    <property type="entry name" value="DUF2207"/>
    <property type="match status" value="1"/>
</dbReference>
<evidence type="ECO:0000259" key="4">
    <source>
        <dbReference type="Pfam" id="PF09972"/>
    </source>
</evidence>
<feature type="signal peptide" evidence="3">
    <location>
        <begin position="1"/>
        <end position="26"/>
    </location>
</feature>
<feature type="chain" id="PRO_5046648416" description="DUF2207 domain-containing protein" evidence="3">
    <location>
        <begin position="27"/>
        <end position="606"/>
    </location>
</feature>
<keyword evidence="7" id="KW-1185">Reference proteome</keyword>
<dbReference type="InterPro" id="IPR048389">
    <property type="entry name" value="YciQ-like_C"/>
</dbReference>
<name>A0ABN3PDI8_9MICO</name>
<dbReference type="Proteomes" id="UP001500274">
    <property type="component" value="Unassembled WGS sequence"/>
</dbReference>
<feature type="transmembrane region" description="Helical" evidence="2">
    <location>
        <begin position="449"/>
        <end position="467"/>
    </location>
</feature>
<comment type="caution">
    <text evidence="6">The sequence shown here is derived from an EMBL/GenBank/DDBJ whole genome shotgun (WGS) entry which is preliminary data.</text>
</comment>
<proteinExistence type="predicted"/>
<dbReference type="InterPro" id="IPR018702">
    <property type="entry name" value="DUF2207"/>
</dbReference>
<evidence type="ECO:0000256" key="2">
    <source>
        <dbReference type="SAM" id="Phobius"/>
    </source>
</evidence>
<feature type="region of interest" description="Disordered" evidence="1">
    <location>
        <begin position="583"/>
        <end position="606"/>
    </location>
</feature>
<protein>
    <recommendedName>
        <fullName evidence="8">DUF2207 domain-containing protein</fullName>
    </recommendedName>
</protein>
<sequence>MIAGAITRAIAAASALALAFTVAGFAAVPEAPAPPKPATVVQAGVDDFTFRSLDVDYTLTRADDGTSRLHVVERFVAEFPETDQNHGMRRAIPDTYNGQPLRPELVSVTDETGAPRDAEVDSDDGTWSVTSRVDGFVHGAQTYVFTYDLSNVAWYFPNTGTEEFYWDVNGVGWAQSFGSVSATLHVDPALADSLTGQAACYVGAQGDTATCPITLDTDAAAASVSVANVAPRQTVTLSVGFAPGTFAMFDSSYFTSGWGWAQSGSFLALLGAFAWAVVVWRRILRDSPGRGVVVAEYEPPADVTPLTAAVLLSKPSKAAPAALLELAVRGAIRIEEVPGGSRVRPKLRAVLVDSSLAGADGREFIDALFDENAQPGAEFAFGERNTAFAQTSENMRTWAAAELDERGMYRAVPRGRRRPVLWALILATAATIVMGALALSAQVDPAPPVLMFIAGALLGAIGLLLLFHRPVSPKGAETRERLAGLRLFISWAEADRIRMLQSPETAERRPVDATDAAAVLAIYEPLLPYAVVFGLEKQWAAQLAVYYESTGAPLWYAGATAFNVSAFTSGVSSLSAAALSSSSSSGGSTGGGSAGGGGGGGGGGGV</sequence>
<feature type="transmembrane region" description="Helical" evidence="2">
    <location>
        <begin position="420"/>
        <end position="443"/>
    </location>
</feature>
<keyword evidence="2" id="KW-0812">Transmembrane</keyword>
<evidence type="ECO:0008006" key="8">
    <source>
        <dbReference type="Google" id="ProtNLM"/>
    </source>
</evidence>
<evidence type="ECO:0000256" key="1">
    <source>
        <dbReference type="SAM" id="MobiDB-lite"/>
    </source>
</evidence>
<keyword evidence="2" id="KW-1133">Transmembrane helix</keyword>